<organism evidence="5 6">
    <name type="scientific">Alginatibacterium sediminis</name>
    <dbReference type="NCBI Taxonomy" id="2164068"/>
    <lineage>
        <taxon>Bacteria</taxon>
        <taxon>Pseudomonadati</taxon>
        <taxon>Pseudomonadota</taxon>
        <taxon>Gammaproteobacteria</taxon>
        <taxon>Alteromonadales</taxon>
        <taxon>Alteromonadaceae</taxon>
        <taxon>Alginatibacterium</taxon>
    </lineage>
</organism>
<keyword evidence="2" id="KW-0663">Pyridoxal phosphate</keyword>
<dbReference type="InterPro" id="IPR000634">
    <property type="entry name" value="Ser/Thr_deHydtase_PyrdxlP-BS"/>
</dbReference>
<evidence type="ECO:0000259" key="4">
    <source>
        <dbReference type="Pfam" id="PF00291"/>
    </source>
</evidence>
<dbReference type="GO" id="GO:0009097">
    <property type="term" value="P:isoleucine biosynthetic process"/>
    <property type="evidence" value="ECO:0007669"/>
    <property type="project" value="TreeGrafter"/>
</dbReference>
<dbReference type="Proteomes" id="UP000286482">
    <property type="component" value="Unassembled WGS sequence"/>
</dbReference>
<keyword evidence="6" id="KW-1185">Reference proteome</keyword>
<dbReference type="PANTHER" id="PTHR48078:SF7">
    <property type="entry name" value="BLL6502 PROTEIN"/>
    <property type="match status" value="1"/>
</dbReference>
<dbReference type="GO" id="GO:0006565">
    <property type="term" value="P:L-serine catabolic process"/>
    <property type="evidence" value="ECO:0007669"/>
    <property type="project" value="TreeGrafter"/>
</dbReference>
<name>A0A420EHX6_9ALTE</name>
<dbReference type="Pfam" id="PF00291">
    <property type="entry name" value="PALP"/>
    <property type="match status" value="1"/>
</dbReference>
<dbReference type="GO" id="GO:0006567">
    <property type="term" value="P:L-threonine catabolic process"/>
    <property type="evidence" value="ECO:0007669"/>
    <property type="project" value="TreeGrafter"/>
</dbReference>
<accession>A0A420EHX6</accession>
<evidence type="ECO:0000256" key="3">
    <source>
        <dbReference type="ARBA" id="ARBA00023239"/>
    </source>
</evidence>
<protein>
    <submittedName>
        <fullName evidence="5">Pyridoxal-phosphate dependent enzyme</fullName>
    </submittedName>
</protein>
<dbReference type="GO" id="GO:0003941">
    <property type="term" value="F:L-serine ammonia-lyase activity"/>
    <property type="evidence" value="ECO:0007669"/>
    <property type="project" value="TreeGrafter"/>
</dbReference>
<dbReference type="RefSeq" id="WP_120354345.1">
    <property type="nucleotide sequence ID" value="NZ_RAQO01000004.1"/>
</dbReference>
<dbReference type="InterPro" id="IPR036052">
    <property type="entry name" value="TrpB-like_PALP_sf"/>
</dbReference>
<proteinExistence type="predicted"/>
<dbReference type="Gene3D" id="3.40.50.1100">
    <property type="match status" value="2"/>
</dbReference>
<dbReference type="InterPro" id="IPR050147">
    <property type="entry name" value="Ser/Thr_Dehydratase"/>
</dbReference>
<gene>
    <name evidence="5" type="ORF">DBZ36_07835</name>
</gene>
<sequence>MDNLQQHPISLLEMYKAKQVVSRYIAPSALIKYDDLSKLLGFNVYIKHENQNRTGSFKIRGGINLMSHLKSLGVNGVVTFSTGNHGLSIATAAKLFDLPAIVVVPLGANPLKMKLIQAAGAEVVEAGSNFDESSLVVSEISQIKGYYYAHPANEPHIINGVGTQFVDLMDQLPDMDAVILPLGGGSEVAAAVTSLKPINPEIDIYAVQAELSCAAYHSWKQAEILHRPNQTFAGGFATGMAYQTTFDIYKQSLSDFVLLSEHEILQGIALAAYYTRNVVEGAGSSTIMAAWKLRKQLAGKNVVLQFSGSNASVEELNRAYALACFSNGLID</sequence>
<dbReference type="AlphaFoldDB" id="A0A420EHX6"/>
<dbReference type="GO" id="GO:0004794">
    <property type="term" value="F:threonine deaminase activity"/>
    <property type="evidence" value="ECO:0007669"/>
    <property type="project" value="TreeGrafter"/>
</dbReference>
<dbReference type="PROSITE" id="PS00165">
    <property type="entry name" value="DEHYDRATASE_SER_THR"/>
    <property type="match status" value="1"/>
</dbReference>
<evidence type="ECO:0000313" key="5">
    <source>
        <dbReference type="EMBL" id="RKF20341.1"/>
    </source>
</evidence>
<evidence type="ECO:0000256" key="2">
    <source>
        <dbReference type="ARBA" id="ARBA00022898"/>
    </source>
</evidence>
<comment type="cofactor">
    <cofactor evidence="1">
        <name>pyridoxal 5'-phosphate</name>
        <dbReference type="ChEBI" id="CHEBI:597326"/>
    </cofactor>
</comment>
<feature type="domain" description="Tryptophan synthase beta chain-like PALP" evidence="4">
    <location>
        <begin position="22"/>
        <end position="308"/>
    </location>
</feature>
<dbReference type="GO" id="GO:0030170">
    <property type="term" value="F:pyridoxal phosphate binding"/>
    <property type="evidence" value="ECO:0007669"/>
    <property type="project" value="InterPro"/>
</dbReference>
<keyword evidence="3" id="KW-0456">Lyase</keyword>
<dbReference type="InterPro" id="IPR001926">
    <property type="entry name" value="TrpB-like_PALP"/>
</dbReference>
<comment type="caution">
    <text evidence="5">The sequence shown here is derived from an EMBL/GenBank/DDBJ whole genome shotgun (WGS) entry which is preliminary data.</text>
</comment>
<dbReference type="OrthoDB" id="9811476at2"/>
<dbReference type="EMBL" id="RAQO01000004">
    <property type="protein sequence ID" value="RKF20341.1"/>
    <property type="molecule type" value="Genomic_DNA"/>
</dbReference>
<evidence type="ECO:0000313" key="6">
    <source>
        <dbReference type="Proteomes" id="UP000286482"/>
    </source>
</evidence>
<dbReference type="PANTHER" id="PTHR48078">
    <property type="entry name" value="THREONINE DEHYDRATASE, MITOCHONDRIAL-RELATED"/>
    <property type="match status" value="1"/>
</dbReference>
<evidence type="ECO:0000256" key="1">
    <source>
        <dbReference type="ARBA" id="ARBA00001933"/>
    </source>
</evidence>
<reference evidence="5 6" key="1">
    <citation type="submission" date="2018-09" db="EMBL/GenBank/DDBJ databases">
        <authorList>
            <person name="Wang Z."/>
        </authorList>
    </citation>
    <scope>NUCLEOTIDE SEQUENCE [LARGE SCALE GENOMIC DNA]</scope>
    <source>
        <strain evidence="5 6">ALS 81</strain>
    </source>
</reference>
<dbReference type="SUPFAM" id="SSF53686">
    <property type="entry name" value="Tryptophan synthase beta subunit-like PLP-dependent enzymes"/>
    <property type="match status" value="1"/>
</dbReference>